<dbReference type="Proteomes" id="UP001173801">
    <property type="component" value="Unassembled WGS sequence"/>
</dbReference>
<reference evidence="2" key="1">
    <citation type="submission" date="2022-08" db="EMBL/GenBank/DDBJ databases">
        <authorList>
            <person name="Wang H."/>
        </authorList>
    </citation>
    <scope>NUCLEOTIDE SEQUENCE</scope>
    <source>
        <strain evidence="2">PS10</strain>
    </source>
</reference>
<accession>A0ABT7HRE6</accession>
<dbReference type="Pfam" id="PF01370">
    <property type="entry name" value="Epimerase"/>
    <property type="match status" value="1"/>
</dbReference>
<dbReference type="PANTHER" id="PTHR48079">
    <property type="entry name" value="PROTEIN YEEZ"/>
    <property type="match status" value="1"/>
</dbReference>
<reference evidence="2" key="2">
    <citation type="journal article" date="2023" name="Microorganisms">
        <title>Isolation and Genomic Characteristics of Cat-Borne Campylobacter felis sp. nov. and Sheep-Borne Campylobacter ovis sp. nov.</title>
        <authorList>
            <person name="Wang H."/>
            <person name="Li Y."/>
            <person name="Gu Y."/>
            <person name="Zhou G."/>
            <person name="Chen X."/>
            <person name="Zhang X."/>
            <person name="Shao Z."/>
            <person name="Zhang J."/>
            <person name="Zhang M."/>
        </authorList>
    </citation>
    <scope>NUCLEOTIDE SEQUENCE</scope>
    <source>
        <strain evidence="2">PS10</strain>
    </source>
</reference>
<dbReference type="InterPro" id="IPR051783">
    <property type="entry name" value="NAD(P)-dependent_oxidoreduct"/>
</dbReference>
<evidence type="ECO:0000313" key="3">
    <source>
        <dbReference type="Proteomes" id="UP001173801"/>
    </source>
</evidence>
<dbReference type="EMBL" id="JANURM010000010">
    <property type="protein sequence ID" value="MDL0089297.1"/>
    <property type="molecule type" value="Genomic_DNA"/>
</dbReference>
<dbReference type="InterPro" id="IPR001509">
    <property type="entry name" value="Epimerase_deHydtase"/>
</dbReference>
<evidence type="ECO:0000259" key="1">
    <source>
        <dbReference type="Pfam" id="PF01370"/>
    </source>
</evidence>
<keyword evidence="3" id="KW-1185">Reference proteome</keyword>
<name>A0ABT7HRE6_9BACT</name>
<dbReference type="PANTHER" id="PTHR48079:SF6">
    <property type="entry name" value="NAD(P)-BINDING DOMAIN-CONTAINING PROTEIN-RELATED"/>
    <property type="match status" value="1"/>
</dbReference>
<dbReference type="Gene3D" id="3.40.50.720">
    <property type="entry name" value="NAD(P)-binding Rossmann-like Domain"/>
    <property type="match status" value="1"/>
</dbReference>
<dbReference type="InterPro" id="IPR036291">
    <property type="entry name" value="NAD(P)-bd_dom_sf"/>
</dbReference>
<proteinExistence type="predicted"/>
<dbReference type="RefSeq" id="WP_284937956.1">
    <property type="nucleotide sequence ID" value="NZ_JANURM010000010.1"/>
</dbReference>
<dbReference type="SUPFAM" id="SSF51735">
    <property type="entry name" value="NAD(P)-binding Rossmann-fold domains"/>
    <property type="match status" value="1"/>
</dbReference>
<sequence>MTKVFLAGASGVIGRRVCEILLKNGYEIYGTTRSKDKANLLNELGVKAIVLDVFDAKKLQTDMAKIRPQIVLHQLTDLPKGLPADKMSEALVKNAILRDVGTRNLVEAAILSGVEKMVAQSIGFIYENGTKPYTEASPLLNFEDPIYGETSRAVSSLESQVLNAPFTGIVLRNGLLYGAGTGFDEPISGVSSLHADAAALAVVLAMKYDKSGIFNIADKDDIIDCQKAIKEIGWDASFRLR</sequence>
<gene>
    <name evidence="2" type="ORF">NYG85_07955</name>
</gene>
<comment type="caution">
    <text evidence="2">The sequence shown here is derived from an EMBL/GenBank/DDBJ whole genome shotgun (WGS) entry which is preliminary data.</text>
</comment>
<feature type="domain" description="NAD-dependent epimerase/dehydratase" evidence="1">
    <location>
        <begin position="4"/>
        <end position="184"/>
    </location>
</feature>
<organism evidence="2 3">
    <name type="scientific">Campylobacter gastrosuis</name>
    <dbReference type="NCBI Taxonomy" id="2974576"/>
    <lineage>
        <taxon>Bacteria</taxon>
        <taxon>Pseudomonadati</taxon>
        <taxon>Campylobacterota</taxon>
        <taxon>Epsilonproteobacteria</taxon>
        <taxon>Campylobacterales</taxon>
        <taxon>Campylobacteraceae</taxon>
        <taxon>Campylobacter</taxon>
    </lineage>
</organism>
<evidence type="ECO:0000313" key="2">
    <source>
        <dbReference type="EMBL" id="MDL0089297.1"/>
    </source>
</evidence>
<protein>
    <submittedName>
        <fullName evidence="2">NAD(P)-dependent oxidoreductase</fullName>
    </submittedName>
</protein>